<name>A0A6N9TTK9_DISTH</name>
<feature type="site" description="Important for substrate specificity" evidence="3">
    <location>
        <position position="166"/>
    </location>
</feature>
<dbReference type="AlphaFoldDB" id="A0A6N9TTK9"/>
<evidence type="ECO:0000256" key="2">
    <source>
        <dbReference type="ARBA" id="ARBA00022801"/>
    </source>
</evidence>
<dbReference type="PANTHER" id="PTHR43213:SF5">
    <property type="entry name" value="BIFUNCTIONAL DTTP_UTP PYROPHOSPHATASE_METHYLTRANSFERASE PROTEIN-RELATED"/>
    <property type="match status" value="1"/>
</dbReference>
<feature type="site" description="Important for substrate specificity" evidence="3">
    <location>
        <position position="83"/>
    </location>
</feature>
<dbReference type="GO" id="GO:0009117">
    <property type="term" value="P:nucleotide metabolic process"/>
    <property type="evidence" value="ECO:0007669"/>
    <property type="project" value="UniProtKB-KW"/>
</dbReference>
<dbReference type="InterPro" id="IPR003697">
    <property type="entry name" value="Maf-like"/>
</dbReference>
<evidence type="ECO:0000256" key="3">
    <source>
        <dbReference type="HAMAP-Rule" id="MF_00528"/>
    </source>
</evidence>
<comment type="similarity">
    <text evidence="3">Belongs to the Maf family. YhdE subfamily.</text>
</comment>
<dbReference type="HAMAP" id="MF_00528">
    <property type="entry name" value="Maf"/>
    <property type="match status" value="1"/>
</dbReference>
<dbReference type="InterPro" id="IPR029001">
    <property type="entry name" value="ITPase-like_fam"/>
</dbReference>
<dbReference type="PIRSF" id="PIRSF006305">
    <property type="entry name" value="Maf"/>
    <property type="match status" value="1"/>
</dbReference>
<proteinExistence type="inferred from homology"/>
<feature type="active site" description="Proton acceptor" evidence="3">
    <location>
        <position position="82"/>
    </location>
</feature>
<dbReference type="Gene3D" id="3.90.950.10">
    <property type="match status" value="1"/>
</dbReference>
<dbReference type="RefSeq" id="WP_163298899.1">
    <property type="nucleotide sequence ID" value="NZ_JAAGRR010000083.1"/>
</dbReference>
<comment type="cofactor">
    <cofactor evidence="1 3">
        <name>a divalent metal cation</name>
        <dbReference type="ChEBI" id="CHEBI:60240"/>
    </cofactor>
</comment>
<accession>A0A6N9TTK9</accession>
<comment type="function">
    <text evidence="3">Nucleoside triphosphate pyrophosphatase that hydrolyzes dTTP and UTP. May have a dual role in cell division arrest and in preventing the incorporation of modified nucleotides into cellular nucleic acids.</text>
</comment>
<comment type="caution">
    <text evidence="4">The sequence shown here is derived from an EMBL/GenBank/DDBJ whole genome shotgun (WGS) entry which is preliminary data.</text>
</comment>
<sequence>MHQRQRPGPFRAATPLILASASPRRRELLASLGLDFEVVPSQAPEPPPMAGERPDAYALRLARAKALDVAAPRPGALVIGADTIVVLGDRVLGKPRDAADAMATLTRLAGRTHVVITACCLAGAGGAVREFAVETRVRLAHPGQEALAAYAAGGEPLDKAGSYAIQGAGAFLVERIEGSPSNVIGLPLKELAAALVELEAIRPASPGPAAGGRGPA</sequence>
<comment type="caution">
    <text evidence="3">Lacks conserved residue(s) required for the propagation of feature annotation.</text>
</comment>
<evidence type="ECO:0000313" key="5">
    <source>
        <dbReference type="Proteomes" id="UP000469346"/>
    </source>
</evidence>
<dbReference type="NCBIfam" id="TIGR00172">
    <property type="entry name" value="maf"/>
    <property type="match status" value="1"/>
</dbReference>
<keyword evidence="2 3" id="KW-0378">Hydrolase</keyword>
<dbReference type="GO" id="GO:0005737">
    <property type="term" value="C:cytoplasm"/>
    <property type="evidence" value="ECO:0007669"/>
    <property type="project" value="UniProtKB-SubCell"/>
</dbReference>
<dbReference type="EMBL" id="JAAGRR010000083">
    <property type="protein sequence ID" value="NDY42767.1"/>
    <property type="molecule type" value="Genomic_DNA"/>
</dbReference>
<dbReference type="Pfam" id="PF02545">
    <property type="entry name" value="Maf"/>
    <property type="match status" value="1"/>
</dbReference>
<keyword evidence="3" id="KW-0963">Cytoplasm</keyword>
<dbReference type="Proteomes" id="UP000469346">
    <property type="component" value="Unassembled WGS sequence"/>
</dbReference>
<comment type="subcellular location">
    <subcellularLocation>
        <location evidence="3">Cytoplasm</location>
    </subcellularLocation>
</comment>
<evidence type="ECO:0000313" key="4">
    <source>
        <dbReference type="EMBL" id="NDY42767.1"/>
    </source>
</evidence>
<organism evidence="4 5">
    <name type="scientific">Dissulfurirhabdus thermomarina</name>
    <dbReference type="NCBI Taxonomy" id="1765737"/>
    <lineage>
        <taxon>Bacteria</taxon>
        <taxon>Deltaproteobacteria</taxon>
        <taxon>Dissulfurirhabdaceae</taxon>
        <taxon>Dissulfurirhabdus</taxon>
    </lineage>
</organism>
<keyword evidence="3" id="KW-0546">Nucleotide metabolism</keyword>
<dbReference type="GO" id="GO:0047429">
    <property type="term" value="F:nucleoside triphosphate diphosphatase activity"/>
    <property type="evidence" value="ECO:0007669"/>
    <property type="project" value="UniProtKB-EC"/>
</dbReference>
<dbReference type="CDD" id="cd00555">
    <property type="entry name" value="Maf"/>
    <property type="match status" value="1"/>
</dbReference>
<dbReference type="EC" id="3.6.1.9" evidence="3"/>
<reference evidence="4 5" key="1">
    <citation type="submission" date="2020-02" db="EMBL/GenBank/DDBJ databases">
        <title>Comparative genomics of sulfur disproportionating microorganisms.</title>
        <authorList>
            <person name="Ward L.M."/>
            <person name="Bertran E."/>
            <person name="Johnston D.T."/>
        </authorList>
    </citation>
    <scope>NUCLEOTIDE SEQUENCE [LARGE SCALE GENOMIC DNA]</scope>
    <source>
        <strain evidence="4 5">DSM 100025</strain>
    </source>
</reference>
<dbReference type="SUPFAM" id="SSF52972">
    <property type="entry name" value="ITPase-like"/>
    <property type="match status" value="1"/>
</dbReference>
<gene>
    <name evidence="4" type="primary">maf</name>
    <name evidence="4" type="ORF">G3N55_07920</name>
</gene>
<evidence type="ECO:0000256" key="1">
    <source>
        <dbReference type="ARBA" id="ARBA00001968"/>
    </source>
</evidence>
<feature type="site" description="Important for substrate specificity" evidence="3">
    <location>
        <position position="24"/>
    </location>
</feature>
<comment type="catalytic activity">
    <reaction evidence="3">
        <text>UTP + H2O = UMP + diphosphate + H(+)</text>
        <dbReference type="Rhea" id="RHEA:29395"/>
        <dbReference type="ChEBI" id="CHEBI:15377"/>
        <dbReference type="ChEBI" id="CHEBI:15378"/>
        <dbReference type="ChEBI" id="CHEBI:33019"/>
        <dbReference type="ChEBI" id="CHEBI:46398"/>
        <dbReference type="ChEBI" id="CHEBI:57865"/>
        <dbReference type="EC" id="3.6.1.9"/>
    </reaction>
</comment>
<comment type="catalytic activity">
    <reaction evidence="3">
        <text>dTTP + H2O = dTMP + diphosphate + H(+)</text>
        <dbReference type="Rhea" id="RHEA:28534"/>
        <dbReference type="ChEBI" id="CHEBI:15377"/>
        <dbReference type="ChEBI" id="CHEBI:15378"/>
        <dbReference type="ChEBI" id="CHEBI:33019"/>
        <dbReference type="ChEBI" id="CHEBI:37568"/>
        <dbReference type="ChEBI" id="CHEBI:63528"/>
        <dbReference type="EC" id="3.6.1.9"/>
    </reaction>
</comment>
<keyword evidence="5" id="KW-1185">Reference proteome</keyword>
<protein>
    <recommendedName>
        <fullName evidence="3">dTTP/UTP pyrophosphatase</fullName>
        <shortName evidence="3">dTTPase/UTPase</shortName>
        <ecNumber evidence="3">3.6.1.9</ecNumber>
    </recommendedName>
    <alternativeName>
        <fullName evidence="3">Nucleoside triphosphate pyrophosphatase</fullName>
    </alternativeName>
    <alternativeName>
        <fullName evidence="3">Nucleotide pyrophosphatase</fullName>
        <shortName evidence="3">Nucleotide PPase</shortName>
    </alternativeName>
</protein>
<dbReference type="PANTHER" id="PTHR43213">
    <property type="entry name" value="BIFUNCTIONAL DTTP/UTP PYROPHOSPHATASE/METHYLTRANSFERASE PROTEIN-RELATED"/>
    <property type="match status" value="1"/>
</dbReference>